<evidence type="ECO:0000256" key="3">
    <source>
        <dbReference type="ARBA" id="ARBA00022849"/>
    </source>
</evidence>
<gene>
    <name evidence="6" type="primary">arsC</name>
    <name evidence="6" type="ORF">Dpo_7c00900</name>
</gene>
<dbReference type="InterPro" id="IPR023485">
    <property type="entry name" value="Ptyr_pPase"/>
</dbReference>
<dbReference type="RefSeq" id="WP_006967078.1">
    <property type="nucleotide sequence ID" value="NZ_APJX01000007.1"/>
</dbReference>
<dbReference type="GO" id="GO:0004725">
    <property type="term" value="F:protein tyrosine phosphatase activity"/>
    <property type="evidence" value="ECO:0007669"/>
    <property type="project" value="InterPro"/>
</dbReference>
<keyword evidence="3" id="KW-0059">Arsenical resistance</keyword>
<protein>
    <submittedName>
        <fullName evidence="6">Arsenate reductase ArsC</fullName>
        <ecNumber evidence="6">1.20.4.1</ecNumber>
    </submittedName>
</protein>
<dbReference type="AlphaFoldDB" id="S0G435"/>
<comment type="caution">
    <text evidence="6">The sequence shown here is derived from an EMBL/GenBank/DDBJ whole genome shotgun (WGS) entry which is preliminary data.</text>
</comment>
<feature type="domain" description="Phosphotyrosine protein phosphatase I" evidence="5">
    <location>
        <begin position="6"/>
        <end position="146"/>
    </location>
</feature>
<dbReference type="PRINTS" id="PR00719">
    <property type="entry name" value="LMWPTPASE"/>
</dbReference>
<keyword evidence="2" id="KW-0378">Hydrolase</keyword>
<feature type="active site" description="Nucleophile" evidence="4">
    <location>
        <position position="12"/>
    </location>
</feature>
<evidence type="ECO:0000313" key="6">
    <source>
        <dbReference type="EMBL" id="EMS78616.1"/>
    </source>
</evidence>
<dbReference type="OrthoDB" id="9784339at2"/>
<evidence type="ECO:0000256" key="4">
    <source>
        <dbReference type="PIRSR" id="PIRSR617867-1"/>
    </source>
</evidence>
<dbReference type="SMART" id="SM00226">
    <property type="entry name" value="LMWPc"/>
    <property type="match status" value="1"/>
</dbReference>
<dbReference type="GO" id="GO:0008794">
    <property type="term" value="F:arsenate reductase (glutaredoxin) activity"/>
    <property type="evidence" value="ECO:0007669"/>
    <property type="project" value="UniProtKB-EC"/>
</dbReference>
<keyword evidence="6" id="KW-0560">Oxidoreductase</keyword>
<dbReference type="InterPro" id="IPR017867">
    <property type="entry name" value="Tyr_phospatase_low_mol_wt"/>
</dbReference>
<dbReference type="EC" id="1.20.4.1" evidence="6"/>
<dbReference type="SUPFAM" id="SSF52788">
    <property type="entry name" value="Phosphotyrosine protein phosphatases I"/>
    <property type="match status" value="1"/>
</dbReference>
<name>S0G435_9BACT</name>
<evidence type="ECO:0000313" key="7">
    <source>
        <dbReference type="Proteomes" id="UP000014216"/>
    </source>
</evidence>
<accession>S0G435</accession>
<dbReference type="GO" id="GO:0046685">
    <property type="term" value="P:response to arsenic-containing substance"/>
    <property type="evidence" value="ECO:0007669"/>
    <property type="project" value="UniProtKB-KW"/>
</dbReference>
<organism evidence="6 7">
    <name type="scientific">Desulfotignum phosphitoxidans DSM 13687</name>
    <dbReference type="NCBI Taxonomy" id="1286635"/>
    <lineage>
        <taxon>Bacteria</taxon>
        <taxon>Pseudomonadati</taxon>
        <taxon>Thermodesulfobacteriota</taxon>
        <taxon>Desulfobacteria</taxon>
        <taxon>Desulfobacterales</taxon>
        <taxon>Desulfobacteraceae</taxon>
        <taxon>Desulfotignum</taxon>
    </lineage>
</organism>
<dbReference type="EMBL" id="APJX01000007">
    <property type="protein sequence ID" value="EMS78616.1"/>
    <property type="molecule type" value="Genomic_DNA"/>
</dbReference>
<feature type="active site" evidence="4">
    <location>
        <position position="18"/>
    </location>
</feature>
<dbReference type="PATRIC" id="fig|1286635.3.peg.3260"/>
<evidence type="ECO:0000256" key="2">
    <source>
        <dbReference type="ARBA" id="ARBA00022801"/>
    </source>
</evidence>
<evidence type="ECO:0000259" key="5">
    <source>
        <dbReference type="SMART" id="SM00226"/>
    </source>
</evidence>
<dbReference type="Gene3D" id="3.40.50.2300">
    <property type="match status" value="1"/>
</dbReference>
<keyword evidence="7" id="KW-1185">Reference proteome</keyword>
<dbReference type="PANTHER" id="PTHR43428">
    <property type="entry name" value="ARSENATE REDUCTASE"/>
    <property type="match status" value="1"/>
</dbReference>
<dbReference type="InterPro" id="IPR036196">
    <property type="entry name" value="Ptyr_pPase_sf"/>
</dbReference>
<dbReference type="Pfam" id="PF01451">
    <property type="entry name" value="LMWPc"/>
    <property type="match status" value="1"/>
</dbReference>
<dbReference type="PANTHER" id="PTHR43428:SF1">
    <property type="entry name" value="ARSENATE REDUCTASE"/>
    <property type="match status" value="1"/>
</dbReference>
<dbReference type="Proteomes" id="UP000014216">
    <property type="component" value="Unassembled WGS sequence"/>
</dbReference>
<sequence length="149" mass="16902">MDDKKLKILFLCTGNACRSQMAEGWTRYLKNDVIEVFSAGVETHGVDPKAMAVMKEAGVDISHHRSKHVSEFQDKQMDVVITVCDNAKESCPYFPFAGKKVHRGFEDPPALAKEIRKRGGDEQEQLDCYRKVRDEIRGFVEKLPDNVLS</sequence>
<proteinExistence type="inferred from homology"/>
<evidence type="ECO:0000256" key="1">
    <source>
        <dbReference type="ARBA" id="ARBA00011063"/>
    </source>
</evidence>
<dbReference type="CDD" id="cd16345">
    <property type="entry name" value="LMWP_ArsC"/>
    <property type="match status" value="1"/>
</dbReference>
<reference evidence="6 7" key="1">
    <citation type="journal article" date="2013" name="Genome Announc.">
        <title>Draft Genome Sequence of Desulfotignum phosphitoxidans DSM 13687 Strain FiPS-3.</title>
        <authorList>
            <person name="Poehlein A."/>
            <person name="Daniel R."/>
            <person name="Simeonova D.D."/>
        </authorList>
    </citation>
    <scope>NUCLEOTIDE SEQUENCE [LARGE SCALE GENOMIC DNA]</scope>
    <source>
        <strain evidence="6 7">DSM 13687</strain>
    </source>
</reference>
<comment type="similarity">
    <text evidence="1">Belongs to the low molecular weight phosphotyrosine protein phosphatase family.</text>
</comment>